<dbReference type="GO" id="GO:0000709">
    <property type="term" value="P:meiotic joint molecule formation"/>
    <property type="evidence" value="ECO:0007669"/>
    <property type="project" value="TreeGrafter"/>
</dbReference>
<comment type="caution">
    <text evidence="13">The sequence shown here is derived from an EMBL/GenBank/DDBJ whole genome shotgun (WGS) entry which is preliminary data.</text>
</comment>
<comment type="similarity">
    <text evidence="2">Belongs to the HOP2 family.</text>
</comment>
<dbReference type="Pfam" id="PF18517">
    <property type="entry name" value="LZ3wCH"/>
    <property type="match status" value="1"/>
</dbReference>
<evidence type="ECO:0000256" key="2">
    <source>
        <dbReference type="ARBA" id="ARBA00007922"/>
    </source>
</evidence>
<dbReference type="GO" id="GO:0120231">
    <property type="term" value="C:DNA recombinase auxiliary factor complex"/>
    <property type="evidence" value="ECO:0007669"/>
    <property type="project" value="TreeGrafter"/>
</dbReference>
<evidence type="ECO:0000256" key="10">
    <source>
        <dbReference type="SAM" id="MobiDB-lite"/>
    </source>
</evidence>
<dbReference type="Pfam" id="PF07106">
    <property type="entry name" value="WHD_TBPIP"/>
    <property type="match status" value="1"/>
</dbReference>
<keyword evidence="4" id="KW-0175">Coiled coil</keyword>
<evidence type="ECO:0000259" key="11">
    <source>
        <dbReference type="Pfam" id="PF07106"/>
    </source>
</evidence>
<dbReference type="OrthoDB" id="272266at2759"/>
<dbReference type="GO" id="GO:0007129">
    <property type="term" value="P:homologous chromosome pairing at meiosis"/>
    <property type="evidence" value="ECO:0007669"/>
    <property type="project" value="TreeGrafter"/>
</dbReference>
<evidence type="ECO:0000256" key="9">
    <source>
        <dbReference type="ARBA" id="ARBA00078996"/>
    </source>
</evidence>
<sequence>EQNRPYSAQDAFGNLQREHGLGKAAVVKALEQLAQQGRIREKVYGKQKIYFADQEQLPAASDAELRGLDAEIAARSAQLQALQQSCRQMEAGECARPGSPEPPRHPRGRGQLCPARPVIGATFPELKDLNSSMTTSEIAREIEALRKDCTSCTEKLERIKSATNHVTPEEKEKVCREQQLYRREWRRRKRMATELMDAILEGYPKSKKEFFEEVGIETDEDHGAVLPAT</sequence>
<dbReference type="Proteomes" id="UP000618051">
    <property type="component" value="Unassembled WGS sequence"/>
</dbReference>
<dbReference type="GO" id="GO:0120230">
    <property type="term" value="F:recombinase activator activity"/>
    <property type="evidence" value="ECO:0007669"/>
    <property type="project" value="TreeGrafter"/>
</dbReference>
<dbReference type="Gene3D" id="1.10.10.10">
    <property type="entry name" value="Winged helix-like DNA-binding domain superfamily/Winged helix DNA-binding domain"/>
    <property type="match status" value="1"/>
</dbReference>
<reference evidence="14 15" key="2">
    <citation type="journal article" date="2021" name="J. Hered.">
        <title>Feather Gene Expression Elucidates the Developmental Basis of Plumage Iridescence in African Starlings.</title>
        <authorList>
            <person name="Rubenstein D.R."/>
            <person name="Corvelo A."/>
            <person name="MacManes M.D."/>
            <person name="Maia R."/>
            <person name="Narzisi G."/>
            <person name="Rousaki A."/>
            <person name="Vandenabeele P."/>
            <person name="Shawkey M.D."/>
            <person name="Solomon J."/>
        </authorList>
    </citation>
    <scope>NUCLEOTIDE SEQUENCE [LARGE SCALE GENOMIC DNA]</scope>
    <source>
        <strain evidence="14">SS15</strain>
    </source>
</reference>
<dbReference type="FunFam" id="1.10.10.10:FF:000394">
    <property type="entry name" value="Homologous-pairing protein 2 homolog"/>
    <property type="match status" value="1"/>
</dbReference>
<gene>
    <name evidence="14" type="ORF">IHE44_0010251</name>
    <name evidence="13" type="ORF">IHE44_004676</name>
</gene>
<evidence type="ECO:0000256" key="6">
    <source>
        <dbReference type="ARBA" id="ARBA00023242"/>
    </source>
</evidence>
<dbReference type="GO" id="GO:0003690">
    <property type="term" value="F:double-stranded DNA binding"/>
    <property type="evidence" value="ECO:0007669"/>
    <property type="project" value="TreeGrafter"/>
</dbReference>
<evidence type="ECO:0000256" key="8">
    <source>
        <dbReference type="ARBA" id="ARBA00077080"/>
    </source>
</evidence>
<dbReference type="PANTHER" id="PTHR15938">
    <property type="entry name" value="TBP-1 INTERACTING PROTEIN"/>
    <property type="match status" value="1"/>
</dbReference>
<evidence type="ECO:0000256" key="1">
    <source>
        <dbReference type="ARBA" id="ARBA00004123"/>
    </source>
</evidence>
<evidence type="ECO:0000259" key="12">
    <source>
        <dbReference type="Pfam" id="PF18517"/>
    </source>
</evidence>
<proteinExistence type="inferred from homology"/>
<dbReference type="InterPro" id="IPR036388">
    <property type="entry name" value="WH-like_DNA-bd_sf"/>
</dbReference>
<evidence type="ECO:0000313" key="15">
    <source>
        <dbReference type="Proteomes" id="UP000618051"/>
    </source>
</evidence>
<evidence type="ECO:0000256" key="3">
    <source>
        <dbReference type="ARBA" id="ARBA00016093"/>
    </source>
</evidence>
<dbReference type="GO" id="GO:0010774">
    <property type="term" value="P:meiotic strand invasion involved in reciprocal meiotic recombination"/>
    <property type="evidence" value="ECO:0007669"/>
    <property type="project" value="TreeGrafter"/>
</dbReference>
<evidence type="ECO:0000313" key="13">
    <source>
        <dbReference type="EMBL" id="KAG0116100.1"/>
    </source>
</evidence>
<protein>
    <recommendedName>
        <fullName evidence="3">Homologous-pairing protein 2 homolog</fullName>
    </recommendedName>
    <alternativeName>
        <fullName evidence="8">PSMC3-interacting protein</fullName>
    </alternativeName>
    <alternativeName>
        <fullName evidence="9">Proteasome 26S ATPase subunit 3-interacting protein</fullName>
    </alternativeName>
</protein>
<feature type="non-terminal residue" evidence="13">
    <location>
        <position position="229"/>
    </location>
</feature>
<feature type="region of interest" description="Disordered" evidence="10">
    <location>
        <begin position="90"/>
        <end position="110"/>
    </location>
</feature>
<feature type="non-terminal residue" evidence="13">
    <location>
        <position position="1"/>
    </location>
</feature>
<dbReference type="AlphaFoldDB" id="A0A835TS16"/>
<feature type="domain" description="Leucine zipper with capping helix" evidence="12">
    <location>
        <begin position="166"/>
        <end position="223"/>
    </location>
</feature>
<reference evidence="14" key="3">
    <citation type="submission" date="2022-01" db="EMBL/GenBank/DDBJ databases">
        <authorList>
            <person name="Rubenstein D.R."/>
        </authorList>
    </citation>
    <scope>NUCLEOTIDE SEQUENCE</scope>
    <source>
        <strain evidence="14">SS15</strain>
        <tissue evidence="14">Liver</tissue>
    </source>
</reference>
<comment type="subcellular location">
    <subcellularLocation>
        <location evidence="1">Nucleus</location>
    </subcellularLocation>
</comment>
<keyword evidence="7" id="KW-0469">Meiosis</keyword>
<keyword evidence="15" id="KW-1185">Reference proteome</keyword>
<feature type="domain" description="Homologous-pairing protein 2 winged helix" evidence="11">
    <location>
        <begin position="1"/>
        <end position="52"/>
    </location>
</feature>
<dbReference type="InterPro" id="IPR010776">
    <property type="entry name" value="Hop2_WH_dom"/>
</dbReference>
<dbReference type="EMBL" id="JADDUC020000031">
    <property type="protein sequence ID" value="KAI1230285.1"/>
    <property type="molecule type" value="Genomic_DNA"/>
</dbReference>
<dbReference type="EMBL" id="JADDUC010000186">
    <property type="protein sequence ID" value="KAG0116100.1"/>
    <property type="molecule type" value="Genomic_DNA"/>
</dbReference>
<evidence type="ECO:0000313" key="14">
    <source>
        <dbReference type="EMBL" id="KAI1230285.1"/>
    </source>
</evidence>
<dbReference type="PANTHER" id="PTHR15938:SF0">
    <property type="entry name" value="HOMOLOGOUS-PAIRING PROTEIN 2 HOMOLOG"/>
    <property type="match status" value="1"/>
</dbReference>
<evidence type="ECO:0000256" key="5">
    <source>
        <dbReference type="ARBA" id="ARBA00023172"/>
    </source>
</evidence>
<dbReference type="GO" id="GO:0000794">
    <property type="term" value="C:condensed nuclear chromosome"/>
    <property type="evidence" value="ECO:0007669"/>
    <property type="project" value="TreeGrafter"/>
</dbReference>
<keyword evidence="6" id="KW-0539">Nucleus</keyword>
<dbReference type="InterPro" id="IPR040661">
    <property type="entry name" value="LZ3wCH"/>
</dbReference>
<organism evidence="13">
    <name type="scientific">Lamprotornis superbus</name>
    <dbReference type="NCBI Taxonomy" id="245042"/>
    <lineage>
        <taxon>Eukaryota</taxon>
        <taxon>Metazoa</taxon>
        <taxon>Chordata</taxon>
        <taxon>Craniata</taxon>
        <taxon>Vertebrata</taxon>
        <taxon>Euteleostomi</taxon>
        <taxon>Archelosauria</taxon>
        <taxon>Archosauria</taxon>
        <taxon>Dinosauria</taxon>
        <taxon>Saurischia</taxon>
        <taxon>Theropoda</taxon>
        <taxon>Coelurosauria</taxon>
        <taxon>Aves</taxon>
        <taxon>Neognathae</taxon>
        <taxon>Neoaves</taxon>
        <taxon>Telluraves</taxon>
        <taxon>Australaves</taxon>
        <taxon>Passeriformes</taxon>
        <taxon>Sturnidae</taxon>
        <taxon>Lamprotornis</taxon>
    </lineage>
</organism>
<name>A0A835TS16_9PASS</name>
<evidence type="ECO:0000256" key="7">
    <source>
        <dbReference type="ARBA" id="ARBA00023254"/>
    </source>
</evidence>
<evidence type="ECO:0000256" key="4">
    <source>
        <dbReference type="ARBA" id="ARBA00023054"/>
    </source>
</evidence>
<reference evidence="13" key="1">
    <citation type="submission" date="2020-10" db="EMBL/GenBank/DDBJ databases">
        <title>Feather gene expression reveals the developmental basis of iridescence in African starlings.</title>
        <authorList>
            <person name="Rubenstein D.R."/>
        </authorList>
    </citation>
    <scope>NUCLEOTIDE SEQUENCE</scope>
    <source>
        <strain evidence="13">SS15</strain>
        <tissue evidence="13">Liver</tissue>
    </source>
</reference>
<accession>A0A835TS16</accession>
<keyword evidence="5" id="KW-0233">DNA recombination</keyword>